<reference evidence="2" key="2">
    <citation type="submission" date="2023-04" db="EMBL/GenBank/DDBJ databases">
        <authorList>
            <person name="Bruccoleri R.E."/>
            <person name="Oakeley E.J."/>
            <person name="Faust A.-M."/>
            <person name="Dessus-Babus S."/>
            <person name="Altorfer M."/>
            <person name="Burckhardt D."/>
            <person name="Oertli M."/>
            <person name="Naumann U."/>
            <person name="Petersen F."/>
            <person name="Wong J."/>
        </authorList>
    </citation>
    <scope>NUCLEOTIDE SEQUENCE</scope>
    <source>
        <strain evidence="2">GSM-AAB239-AS_SAM_17_03QT</strain>
        <tissue evidence="2">Leaf</tissue>
    </source>
</reference>
<keyword evidence="1" id="KW-0472">Membrane</keyword>
<accession>A0AAX6I2S5</accession>
<keyword evidence="1" id="KW-1133">Transmembrane helix</keyword>
<evidence type="ECO:0000313" key="3">
    <source>
        <dbReference type="Proteomes" id="UP001140949"/>
    </source>
</evidence>
<dbReference type="EMBL" id="JANAVB010005397">
    <property type="protein sequence ID" value="KAJ6847549.1"/>
    <property type="molecule type" value="Genomic_DNA"/>
</dbReference>
<dbReference type="Proteomes" id="UP001140949">
    <property type="component" value="Unassembled WGS sequence"/>
</dbReference>
<proteinExistence type="predicted"/>
<organism evidence="2 3">
    <name type="scientific">Iris pallida</name>
    <name type="common">Sweet iris</name>
    <dbReference type="NCBI Taxonomy" id="29817"/>
    <lineage>
        <taxon>Eukaryota</taxon>
        <taxon>Viridiplantae</taxon>
        <taxon>Streptophyta</taxon>
        <taxon>Embryophyta</taxon>
        <taxon>Tracheophyta</taxon>
        <taxon>Spermatophyta</taxon>
        <taxon>Magnoliopsida</taxon>
        <taxon>Liliopsida</taxon>
        <taxon>Asparagales</taxon>
        <taxon>Iridaceae</taxon>
        <taxon>Iridoideae</taxon>
        <taxon>Irideae</taxon>
        <taxon>Iris</taxon>
    </lineage>
</organism>
<name>A0AAX6I2S5_IRIPA</name>
<comment type="caution">
    <text evidence="2">The sequence shown here is derived from an EMBL/GenBank/DDBJ whole genome shotgun (WGS) entry which is preliminary data.</text>
</comment>
<evidence type="ECO:0000256" key="1">
    <source>
        <dbReference type="SAM" id="Phobius"/>
    </source>
</evidence>
<dbReference type="AlphaFoldDB" id="A0AAX6I2S5"/>
<keyword evidence="3" id="KW-1185">Reference proteome</keyword>
<gene>
    <name evidence="2" type="ORF">M6B38_277310</name>
</gene>
<protein>
    <submittedName>
        <fullName evidence="2">Uncharacterized protein</fullName>
    </submittedName>
</protein>
<evidence type="ECO:0000313" key="2">
    <source>
        <dbReference type="EMBL" id="KAJ6847549.1"/>
    </source>
</evidence>
<keyword evidence="1" id="KW-0812">Transmembrane</keyword>
<sequence length="59" mass="7214">MYRDGYTTVDKNHQRVITVCFKLCWLYDLHALLLVGYNMKLTLRQRERPLLIMFYNMIT</sequence>
<reference evidence="2" key="1">
    <citation type="journal article" date="2023" name="GigaByte">
        <title>Genome assembly of the bearded iris, Iris pallida Lam.</title>
        <authorList>
            <person name="Bruccoleri R.E."/>
            <person name="Oakeley E.J."/>
            <person name="Faust A.M.E."/>
            <person name="Altorfer M."/>
            <person name="Dessus-Babus S."/>
            <person name="Burckhardt D."/>
            <person name="Oertli M."/>
            <person name="Naumann U."/>
            <person name="Petersen F."/>
            <person name="Wong J."/>
        </authorList>
    </citation>
    <scope>NUCLEOTIDE SEQUENCE</scope>
    <source>
        <strain evidence="2">GSM-AAB239-AS_SAM_17_03QT</strain>
    </source>
</reference>
<feature type="transmembrane region" description="Helical" evidence="1">
    <location>
        <begin position="16"/>
        <end position="37"/>
    </location>
</feature>